<gene>
    <name evidence="8" type="primary">sitD</name>
    <name evidence="8" type="ORF">GCM10017635_08480</name>
</gene>
<evidence type="ECO:0000313" key="8">
    <source>
        <dbReference type="EMBL" id="GLK63378.1"/>
    </source>
</evidence>
<keyword evidence="3 6" id="KW-0812">Transmembrane</keyword>
<dbReference type="GO" id="GO:0010043">
    <property type="term" value="P:response to zinc ion"/>
    <property type="evidence" value="ECO:0007669"/>
    <property type="project" value="TreeGrafter"/>
</dbReference>
<feature type="transmembrane region" description="Helical" evidence="7">
    <location>
        <begin position="171"/>
        <end position="191"/>
    </location>
</feature>
<feature type="transmembrane region" description="Helical" evidence="7">
    <location>
        <begin position="247"/>
        <end position="265"/>
    </location>
</feature>
<evidence type="ECO:0000313" key="9">
    <source>
        <dbReference type="Proteomes" id="UP001143349"/>
    </source>
</evidence>
<evidence type="ECO:0000256" key="2">
    <source>
        <dbReference type="ARBA" id="ARBA00008034"/>
    </source>
</evidence>
<feature type="transmembrane region" description="Helical" evidence="7">
    <location>
        <begin position="94"/>
        <end position="115"/>
    </location>
</feature>
<keyword evidence="5 7" id="KW-0472">Membrane</keyword>
<evidence type="ECO:0000256" key="3">
    <source>
        <dbReference type="ARBA" id="ARBA00022692"/>
    </source>
</evidence>
<evidence type="ECO:0000256" key="4">
    <source>
        <dbReference type="ARBA" id="ARBA00022989"/>
    </source>
</evidence>
<sequence length="277" mass="28924">MMDWLTLPFTFPFMRDAALIGLMIALPAGLLSCFLVLKGWSLMGDAVSHAVLPGVVLAYIAGLPLILGAFVAGLGCAMLSGWLQGNSRVKADTVLGVVMSGMFGLGVVLFTAIQTDLHLDHILFGNMLGVGPEDLRLAGIISAMVGLGLILKWRDLALLTFDPVQARVSGLALNLLNYGLLAMISATVVAMLSSVGIILAVALLIAPGAIAFLVTRRLAAMLITSVGVAAFGAVAGVWISFWLNSAPAPTIVLVLTVLFVLAFAWRNLATRRAQAAG</sequence>
<dbReference type="RefSeq" id="WP_271179262.1">
    <property type="nucleotide sequence ID" value="NZ_BSFH01000017.1"/>
</dbReference>
<protein>
    <submittedName>
        <fullName evidence="8">Membrane protein</fullName>
    </submittedName>
</protein>
<dbReference type="CDD" id="cd06550">
    <property type="entry name" value="TM_ABC_iron-siderophores_like"/>
    <property type="match status" value="1"/>
</dbReference>
<evidence type="ECO:0000256" key="7">
    <source>
        <dbReference type="SAM" id="Phobius"/>
    </source>
</evidence>
<evidence type="ECO:0000256" key="5">
    <source>
        <dbReference type="ARBA" id="ARBA00023136"/>
    </source>
</evidence>
<reference evidence="8" key="1">
    <citation type="journal article" date="2014" name="Int. J. Syst. Evol. Microbiol.">
        <title>Complete genome sequence of Corynebacterium casei LMG S-19264T (=DSM 44701T), isolated from a smear-ripened cheese.</title>
        <authorList>
            <consortium name="US DOE Joint Genome Institute (JGI-PGF)"/>
            <person name="Walter F."/>
            <person name="Albersmeier A."/>
            <person name="Kalinowski J."/>
            <person name="Ruckert C."/>
        </authorList>
    </citation>
    <scope>NUCLEOTIDE SEQUENCE</scope>
    <source>
        <strain evidence="8">VKM B-2222</strain>
    </source>
</reference>
<dbReference type="PANTHER" id="PTHR30477">
    <property type="entry name" value="ABC-TRANSPORTER METAL-BINDING PROTEIN"/>
    <property type="match status" value="1"/>
</dbReference>
<evidence type="ECO:0000256" key="6">
    <source>
        <dbReference type="RuleBase" id="RU003943"/>
    </source>
</evidence>
<dbReference type="GO" id="GO:0043190">
    <property type="term" value="C:ATP-binding cassette (ABC) transporter complex"/>
    <property type="evidence" value="ECO:0007669"/>
    <property type="project" value="InterPro"/>
</dbReference>
<comment type="subcellular location">
    <subcellularLocation>
        <location evidence="6">Cell membrane</location>
        <topology evidence="6">Multi-pass membrane protein</topology>
    </subcellularLocation>
    <subcellularLocation>
        <location evidence="1">Membrane</location>
        <topology evidence="1">Multi-pass membrane protein</topology>
    </subcellularLocation>
</comment>
<accession>A0AAD3NY37</accession>
<feature type="transmembrane region" description="Helical" evidence="7">
    <location>
        <begin position="17"/>
        <end position="37"/>
    </location>
</feature>
<comment type="similarity">
    <text evidence="2 6">Belongs to the ABC-3 integral membrane protein family.</text>
</comment>
<proteinExistence type="inferred from homology"/>
<feature type="transmembrane region" description="Helical" evidence="7">
    <location>
        <begin position="197"/>
        <end position="214"/>
    </location>
</feature>
<organism evidence="8 9">
    <name type="scientific">Paracoccus kondratievae</name>
    <dbReference type="NCBI Taxonomy" id="135740"/>
    <lineage>
        <taxon>Bacteria</taxon>
        <taxon>Pseudomonadati</taxon>
        <taxon>Pseudomonadota</taxon>
        <taxon>Alphaproteobacteria</taxon>
        <taxon>Rhodobacterales</taxon>
        <taxon>Paracoccaceae</taxon>
        <taxon>Paracoccus</taxon>
    </lineage>
</organism>
<dbReference type="AlphaFoldDB" id="A0AAD3NY37"/>
<dbReference type="InterPro" id="IPR001626">
    <property type="entry name" value="ABC_TroCD"/>
</dbReference>
<keyword evidence="9" id="KW-1185">Reference proteome</keyword>
<name>A0AAD3NY37_9RHOB</name>
<feature type="transmembrane region" description="Helical" evidence="7">
    <location>
        <begin position="221"/>
        <end position="241"/>
    </location>
</feature>
<reference evidence="8" key="2">
    <citation type="submission" date="2023-01" db="EMBL/GenBank/DDBJ databases">
        <authorList>
            <person name="Sun Q."/>
            <person name="Evtushenko L."/>
        </authorList>
    </citation>
    <scope>NUCLEOTIDE SEQUENCE</scope>
    <source>
        <strain evidence="8">VKM B-2222</strain>
    </source>
</reference>
<keyword evidence="6" id="KW-0813">Transport</keyword>
<comment type="caution">
    <text evidence="8">The sequence shown here is derived from an EMBL/GenBank/DDBJ whole genome shotgun (WGS) entry which is preliminary data.</text>
</comment>
<dbReference type="PANTHER" id="PTHR30477:SF24">
    <property type="entry name" value="IRON TRANSPORT SYSTEM MEMBRANE PROTEIN HI_0359-RELATED"/>
    <property type="match status" value="1"/>
</dbReference>
<dbReference type="GO" id="GO:0071281">
    <property type="term" value="P:cellular response to iron ion"/>
    <property type="evidence" value="ECO:0007669"/>
    <property type="project" value="UniProtKB-ARBA"/>
</dbReference>
<dbReference type="EMBL" id="BSFH01000017">
    <property type="protein sequence ID" value="GLK63378.1"/>
    <property type="molecule type" value="Genomic_DNA"/>
</dbReference>
<dbReference type="GO" id="GO:0055085">
    <property type="term" value="P:transmembrane transport"/>
    <property type="evidence" value="ECO:0007669"/>
    <property type="project" value="InterPro"/>
</dbReference>
<feature type="transmembrane region" description="Helical" evidence="7">
    <location>
        <begin position="135"/>
        <end position="151"/>
    </location>
</feature>
<feature type="transmembrane region" description="Helical" evidence="7">
    <location>
        <begin position="57"/>
        <end position="82"/>
    </location>
</feature>
<evidence type="ECO:0000256" key="1">
    <source>
        <dbReference type="ARBA" id="ARBA00004141"/>
    </source>
</evidence>
<dbReference type="Gene3D" id="1.10.3470.10">
    <property type="entry name" value="ABC transporter involved in vitamin B12 uptake, BtuC"/>
    <property type="match status" value="1"/>
</dbReference>
<keyword evidence="4 7" id="KW-1133">Transmembrane helix</keyword>
<dbReference type="Proteomes" id="UP001143349">
    <property type="component" value="Unassembled WGS sequence"/>
</dbReference>
<dbReference type="Pfam" id="PF00950">
    <property type="entry name" value="ABC-3"/>
    <property type="match status" value="1"/>
</dbReference>
<dbReference type="FunFam" id="1.10.3470.10:FF:000003">
    <property type="entry name" value="Iron ABC transporter permease SitD"/>
    <property type="match status" value="1"/>
</dbReference>
<dbReference type="InterPro" id="IPR037294">
    <property type="entry name" value="ABC_BtuC-like"/>
</dbReference>
<dbReference type="SUPFAM" id="SSF81345">
    <property type="entry name" value="ABC transporter involved in vitamin B12 uptake, BtuC"/>
    <property type="match status" value="1"/>
</dbReference>